<accession>M5UMX0</accession>
<dbReference type="AlphaFoldDB" id="M5UMX0"/>
<evidence type="ECO:0000256" key="1">
    <source>
        <dbReference type="SAM" id="MobiDB-lite"/>
    </source>
</evidence>
<dbReference type="PATRIC" id="fig|1263870.3.peg.1297"/>
<feature type="compositionally biased region" description="Polar residues" evidence="1">
    <location>
        <begin position="49"/>
        <end position="61"/>
    </location>
</feature>
<reference evidence="2 3" key="1">
    <citation type="journal article" date="2013" name="Mar. Genomics">
        <title>Expression of sulfatases in Rhodopirellula baltica and the diversity of sulfatases in the genus Rhodopirellula.</title>
        <authorList>
            <person name="Wegner C.E."/>
            <person name="Richter-Heitmann T."/>
            <person name="Klindworth A."/>
            <person name="Klockow C."/>
            <person name="Richter M."/>
            <person name="Achstetter T."/>
            <person name="Glockner F.O."/>
            <person name="Harder J."/>
        </authorList>
    </citation>
    <scope>NUCLEOTIDE SEQUENCE [LARGE SCALE GENOMIC DNA]</scope>
    <source>
        <strain evidence="2 3">SM41</strain>
    </source>
</reference>
<organism evidence="2 3">
    <name type="scientific">Rhodopirellula sallentina SM41</name>
    <dbReference type="NCBI Taxonomy" id="1263870"/>
    <lineage>
        <taxon>Bacteria</taxon>
        <taxon>Pseudomonadati</taxon>
        <taxon>Planctomycetota</taxon>
        <taxon>Planctomycetia</taxon>
        <taxon>Pirellulales</taxon>
        <taxon>Pirellulaceae</taxon>
        <taxon>Rhodopirellula</taxon>
    </lineage>
</organism>
<comment type="caution">
    <text evidence="2">The sequence shown here is derived from an EMBL/GenBank/DDBJ whole genome shotgun (WGS) entry which is preliminary data.</text>
</comment>
<feature type="region of interest" description="Disordered" evidence="1">
    <location>
        <begin position="1"/>
        <end position="82"/>
    </location>
</feature>
<evidence type="ECO:0000313" key="3">
    <source>
        <dbReference type="Proteomes" id="UP000011885"/>
    </source>
</evidence>
<sequence>MEPTDVRHPTTGNATNRHAERIGRVTRRRSGNTAVYPEGQPRSDCGSGSRKSASVYTTHQNKLAEGGRRWAGAPRQTTEVGN</sequence>
<keyword evidence="3" id="KW-1185">Reference proteome</keyword>
<dbReference type="EMBL" id="ANOH01000095">
    <property type="protein sequence ID" value="EMI57358.1"/>
    <property type="molecule type" value="Genomic_DNA"/>
</dbReference>
<protein>
    <submittedName>
        <fullName evidence="2">Uncharacterized protein</fullName>
    </submittedName>
</protein>
<dbReference type="Proteomes" id="UP000011885">
    <property type="component" value="Unassembled WGS sequence"/>
</dbReference>
<evidence type="ECO:0000313" key="2">
    <source>
        <dbReference type="EMBL" id="EMI57358.1"/>
    </source>
</evidence>
<proteinExistence type="predicted"/>
<name>M5UMX0_9BACT</name>
<gene>
    <name evidence="2" type="ORF">RSSM_01199</name>
</gene>